<dbReference type="SUPFAM" id="SSF47781">
    <property type="entry name" value="RuvA domain 2-like"/>
    <property type="match status" value="1"/>
</dbReference>
<dbReference type="PANTHER" id="PTHR21180:SF32">
    <property type="entry name" value="ENDONUCLEASE_EXONUCLEASE_PHOSPHATASE FAMILY DOMAIN-CONTAINING PROTEIN 1"/>
    <property type="match status" value="1"/>
</dbReference>
<evidence type="ECO:0000313" key="2">
    <source>
        <dbReference type="Proteomes" id="UP000315647"/>
    </source>
</evidence>
<accession>A0A517Q992</accession>
<dbReference type="Pfam" id="PF12836">
    <property type="entry name" value="HHH_3"/>
    <property type="match status" value="1"/>
</dbReference>
<dbReference type="GO" id="GO:0006281">
    <property type="term" value="P:DNA repair"/>
    <property type="evidence" value="ECO:0007669"/>
    <property type="project" value="InterPro"/>
</dbReference>
<dbReference type="Gene3D" id="1.10.150.320">
    <property type="entry name" value="Photosystem II 12 kDa extrinsic protein"/>
    <property type="match status" value="1"/>
</dbReference>
<gene>
    <name evidence="1" type="primary">comEA</name>
    <name evidence="1" type="ORF">Enr10x_35330</name>
</gene>
<dbReference type="Proteomes" id="UP000315647">
    <property type="component" value="Chromosome"/>
</dbReference>
<sequence>MNRLPELSLHPLSDGMQMQNQSPEETEPQTFLGLSRGDQFFVGVLLIVILGLSLLHLARLSRWGTETLEIEKQTPLPYDYQIDINQATWVEFAQLNQIGPVLARRIVDYREAHGPFRSLDDLLHVKGIGPKKLEANRNHFLPLPPEVNPGN</sequence>
<dbReference type="InterPro" id="IPR051675">
    <property type="entry name" value="Endo/Exo/Phosphatase_dom_1"/>
</dbReference>
<dbReference type="InterPro" id="IPR010994">
    <property type="entry name" value="RuvA_2-like"/>
</dbReference>
<dbReference type="PANTHER" id="PTHR21180">
    <property type="entry name" value="ENDONUCLEASE/EXONUCLEASE/PHOSPHATASE FAMILY DOMAIN-CONTAINING PROTEIN 1"/>
    <property type="match status" value="1"/>
</dbReference>
<organism evidence="1 2">
    <name type="scientific">Gimesia panareensis</name>
    <dbReference type="NCBI Taxonomy" id="2527978"/>
    <lineage>
        <taxon>Bacteria</taxon>
        <taxon>Pseudomonadati</taxon>
        <taxon>Planctomycetota</taxon>
        <taxon>Planctomycetia</taxon>
        <taxon>Planctomycetales</taxon>
        <taxon>Planctomycetaceae</taxon>
        <taxon>Gimesia</taxon>
    </lineage>
</organism>
<reference evidence="1 2" key="1">
    <citation type="submission" date="2019-03" db="EMBL/GenBank/DDBJ databases">
        <title>Deep-cultivation of Planctomycetes and their phenomic and genomic characterization uncovers novel biology.</title>
        <authorList>
            <person name="Wiegand S."/>
            <person name="Jogler M."/>
            <person name="Boedeker C."/>
            <person name="Pinto D."/>
            <person name="Vollmers J."/>
            <person name="Rivas-Marin E."/>
            <person name="Kohn T."/>
            <person name="Peeters S.H."/>
            <person name="Heuer A."/>
            <person name="Rast P."/>
            <person name="Oberbeckmann S."/>
            <person name="Bunk B."/>
            <person name="Jeske O."/>
            <person name="Meyerdierks A."/>
            <person name="Storesund J.E."/>
            <person name="Kallscheuer N."/>
            <person name="Luecker S."/>
            <person name="Lage O.M."/>
            <person name="Pohl T."/>
            <person name="Merkel B.J."/>
            <person name="Hornburger P."/>
            <person name="Mueller R.-W."/>
            <person name="Bruemmer F."/>
            <person name="Labrenz M."/>
            <person name="Spormann A.M."/>
            <person name="Op den Camp H."/>
            <person name="Overmann J."/>
            <person name="Amann R."/>
            <person name="Jetten M.S.M."/>
            <person name="Mascher T."/>
            <person name="Medema M.H."/>
            <person name="Devos D.P."/>
            <person name="Kaster A.-K."/>
            <person name="Ovreas L."/>
            <person name="Rohde M."/>
            <person name="Galperin M.Y."/>
            <person name="Jogler C."/>
        </authorList>
    </citation>
    <scope>NUCLEOTIDE SEQUENCE [LARGE SCALE GENOMIC DNA]</scope>
    <source>
        <strain evidence="1 2">Enr10</strain>
    </source>
</reference>
<evidence type="ECO:0000313" key="1">
    <source>
        <dbReference type="EMBL" id="QDT28194.1"/>
    </source>
</evidence>
<protein>
    <submittedName>
        <fullName evidence="1">ComE operon protein 1</fullName>
    </submittedName>
</protein>
<dbReference type="InterPro" id="IPR003583">
    <property type="entry name" value="Hlx-hairpin-Hlx_DNA-bd_motif"/>
</dbReference>
<dbReference type="NCBIfam" id="TIGR00426">
    <property type="entry name" value="competence protein ComEA helix-hairpin-helix repeat region"/>
    <property type="match status" value="1"/>
</dbReference>
<dbReference type="SMART" id="SM00278">
    <property type="entry name" value="HhH1"/>
    <property type="match status" value="2"/>
</dbReference>
<dbReference type="EMBL" id="CP037421">
    <property type="protein sequence ID" value="QDT28194.1"/>
    <property type="molecule type" value="Genomic_DNA"/>
</dbReference>
<dbReference type="InterPro" id="IPR004509">
    <property type="entry name" value="Competence_ComEA_HhH"/>
</dbReference>
<name>A0A518A8P1_9PLAN</name>
<proteinExistence type="predicted"/>
<accession>A0A518A8P1</accession>
<keyword evidence="2" id="KW-1185">Reference proteome</keyword>
<dbReference type="GO" id="GO:0003677">
    <property type="term" value="F:DNA binding"/>
    <property type="evidence" value="ECO:0007669"/>
    <property type="project" value="InterPro"/>
</dbReference>
<dbReference type="AlphaFoldDB" id="A0A518A8P1"/>